<accession>A0A6A5BDM2</accession>
<dbReference type="PANTHER" id="PTHR24410:SF23">
    <property type="entry name" value="BTB DOMAIN-CONTAINING PROTEIN-RELATED"/>
    <property type="match status" value="1"/>
</dbReference>
<proteinExistence type="predicted"/>
<dbReference type="PROSITE" id="PS50097">
    <property type="entry name" value="BTB"/>
    <property type="match status" value="1"/>
</dbReference>
<dbReference type="VEuPathDB" id="AmoebaDB:NfTy_053190"/>
<dbReference type="AlphaFoldDB" id="A0A6A5BDM2"/>
<gene>
    <name evidence="2" type="ORF">FDP41_005310</name>
</gene>
<keyword evidence="3" id="KW-1185">Reference proteome</keyword>
<dbReference type="InterPro" id="IPR000210">
    <property type="entry name" value="BTB/POZ_dom"/>
</dbReference>
<dbReference type="SUPFAM" id="SSF54695">
    <property type="entry name" value="POZ domain"/>
    <property type="match status" value="1"/>
</dbReference>
<dbReference type="GeneID" id="68112528"/>
<reference evidence="2 3" key="1">
    <citation type="journal article" date="2019" name="Sci. Rep.">
        <title>Nanopore sequencing improves the draft genome of the human pathogenic amoeba Naegleria fowleri.</title>
        <authorList>
            <person name="Liechti N."/>
            <person name="Schurch N."/>
            <person name="Bruggmann R."/>
            <person name="Wittwer M."/>
        </authorList>
    </citation>
    <scope>NUCLEOTIDE SEQUENCE [LARGE SCALE GENOMIC DNA]</scope>
    <source>
        <strain evidence="2 3">ATCC 30894</strain>
    </source>
</reference>
<dbReference type="EMBL" id="VFQX01000043">
    <property type="protein sequence ID" value="KAF0975983.1"/>
    <property type="molecule type" value="Genomic_DNA"/>
</dbReference>
<dbReference type="OrthoDB" id="45365at2759"/>
<sequence>MFQKKHTQQQLLSHENLSITCSNLFKLFNHELYSDFKIKLPTCQQTIYVSKGILAMNSEFFATLFQQPPNNSMQFQEFVQQELQVTGGASEENCLLKIIQFFYSGKIEYSLTSGSGVENQSNGSLLEILDLLLVSKQYMVTNGLVQHFLDILLKNIKAENCFELFFRVAVMDHEQDVHLKPLFEKIIQVMAFSFSTILEKN</sequence>
<dbReference type="RefSeq" id="XP_044560696.1">
    <property type="nucleotide sequence ID" value="XM_044708822.1"/>
</dbReference>
<dbReference type="VEuPathDB" id="AmoebaDB:FDP41_005310"/>
<evidence type="ECO:0000259" key="1">
    <source>
        <dbReference type="PROSITE" id="PS50097"/>
    </source>
</evidence>
<name>A0A6A5BDM2_NAEFO</name>
<protein>
    <recommendedName>
        <fullName evidence="1">BTB domain-containing protein</fullName>
    </recommendedName>
</protein>
<feature type="domain" description="BTB" evidence="1">
    <location>
        <begin position="34"/>
        <end position="111"/>
    </location>
</feature>
<dbReference type="Proteomes" id="UP000444721">
    <property type="component" value="Unassembled WGS sequence"/>
</dbReference>
<dbReference type="VEuPathDB" id="AmoebaDB:NF0102330"/>
<dbReference type="PANTHER" id="PTHR24410">
    <property type="entry name" value="HL07962P-RELATED"/>
    <property type="match status" value="1"/>
</dbReference>
<dbReference type="Pfam" id="PF00651">
    <property type="entry name" value="BTB"/>
    <property type="match status" value="1"/>
</dbReference>
<organism evidence="2 3">
    <name type="scientific">Naegleria fowleri</name>
    <name type="common">Brain eating amoeba</name>
    <dbReference type="NCBI Taxonomy" id="5763"/>
    <lineage>
        <taxon>Eukaryota</taxon>
        <taxon>Discoba</taxon>
        <taxon>Heterolobosea</taxon>
        <taxon>Tetramitia</taxon>
        <taxon>Eutetramitia</taxon>
        <taxon>Vahlkampfiidae</taxon>
        <taxon>Naegleria</taxon>
    </lineage>
</organism>
<dbReference type="InterPro" id="IPR051481">
    <property type="entry name" value="BTB-POZ/Galectin-3-binding"/>
</dbReference>
<dbReference type="Gene3D" id="3.30.710.10">
    <property type="entry name" value="Potassium Channel Kv1.1, Chain A"/>
    <property type="match status" value="1"/>
</dbReference>
<evidence type="ECO:0000313" key="3">
    <source>
        <dbReference type="Proteomes" id="UP000444721"/>
    </source>
</evidence>
<dbReference type="InterPro" id="IPR011333">
    <property type="entry name" value="SKP1/BTB/POZ_sf"/>
</dbReference>
<evidence type="ECO:0000313" key="2">
    <source>
        <dbReference type="EMBL" id="KAF0975983.1"/>
    </source>
</evidence>
<comment type="caution">
    <text evidence="2">The sequence shown here is derived from an EMBL/GenBank/DDBJ whole genome shotgun (WGS) entry which is preliminary data.</text>
</comment>